<name>A0A0D8XW33_DICVI</name>
<protein>
    <submittedName>
        <fullName evidence="2">Uncharacterized protein</fullName>
    </submittedName>
</protein>
<organism evidence="2 3">
    <name type="scientific">Dictyocaulus viviparus</name>
    <name type="common">Bovine lungworm</name>
    <dbReference type="NCBI Taxonomy" id="29172"/>
    <lineage>
        <taxon>Eukaryota</taxon>
        <taxon>Metazoa</taxon>
        <taxon>Ecdysozoa</taxon>
        <taxon>Nematoda</taxon>
        <taxon>Chromadorea</taxon>
        <taxon>Rhabditida</taxon>
        <taxon>Rhabditina</taxon>
        <taxon>Rhabditomorpha</taxon>
        <taxon>Strongyloidea</taxon>
        <taxon>Metastrongylidae</taxon>
        <taxon>Dictyocaulus</taxon>
    </lineage>
</organism>
<feature type="compositionally biased region" description="Basic and acidic residues" evidence="1">
    <location>
        <begin position="15"/>
        <end position="31"/>
    </location>
</feature>
<dbReference type="AlphaFoldDB" id="A0A0D8XW33"/>
<feature type="compositionally biased region" description="Basic and acidic residues" evidence="1">
    <location>
        <begin position="120"/>
        <end position="135"/>
    </location>
</feature>
<reference evidence="3" key="2">
    <citation type="journal article" date="2016" name="Sci. Rep.">
        <title>Dictyocaulus viviparus genome, variome and transcriptome elucidate lungworm biology and support future intervention.</title>
        <authorList>
            <person name="McNulty S.N."/>
            <person name="Strube C."/>
            <person name="Rosa B.A."/>
            <person name="Martin J.C."/>
            <person name="Tyagi R."/>
            <person name="Choi Y.J."/>
            <person name="Wang Q."/>
            <person name="Hallsworth Pepin K."/>
            <person name="Zhang X."/>
            <person name="Ozersky P."/>
            <person name="Wilson R.K."/>
            <person name="Sternberg P.W."/>
            <person name="Gasser R.B."/>
            <person name="Mitreva M."/>
        </authorList>
    </citation>
    <scope>NUCLEOTIDE SEQUENCE [LARGE SCALE GENOMIC DNA]</scope>
    <source>
        <strain evidence="3">HannoverDv2000</strain>
    </source>
</reference>
<dbReference type="EMBL" id="KN716259">
    <property type="protein sequence ID" value="KJH48695.1"/>
    <property type="molecule type" value="Genomic_DNA"/>
</dbReference>
<sequence length="135" mass="15818">MNWLPQNVKNNVETNKAEQKPKVRFDYKKTSDDEDSEDDELITDDRDPEQKSSTCGISGRIHKRKMPVRRPTGYVPNRSVNKSKEEVSDEKETNESISNNQSNLEKRLEQLSMKYKHHDRHDSTLAENSRKEQNT</sequence>
<dbReference type="Proteomes" id="UP000053766">
    <property type="component" value="Unassembled WGS sequence"/>
</dbReference>
<gene>
    <name evidence="2" type="ORF">DICVIV_05196</name>
</gene>
<evidence type="ECO:0000256" key="1">
    <source>
        <dbReference type="SAM" id="MobiDB-lite"/>
    </source>
</evidence>
<feature type="region of interest" description="Disordered" evidence="1">
    <location>
        <begin position="1"/>
        <end position="135"/>
    </location>
</feature>
<feature type="compositionally biased region" description="Acidic residues" evidence="1">
    <location>
        <begin position="32"/>
        <end position="42"/>
    </location>
</feature>
<accession>A0A0D8XW33</accession>
<evidence type="ECO:0000313" key="2">
    <source>
        <dbReference type="EMBL" id="KJH48695.1"/>
    </source>
</evidence>
<feature type="compositionally biased region" description="Basic and acidic residues" evidence="1">
    <location>
        <begin position="82"/>
        <end position="94"/>
    </location>
</feature>
<dbReference type="OrthoDB" id="5816168at2759"/>
<evidence type="ECO:0000313" key="3">
    <source>
        <dbReference type="Proteomes" id="UP000053766"/>
    </source>
</evidence>
<feature type="compositionally biased region" description="Polar residues" evidence="1">
    <location>
        <begin position="1"/>
        <end position="14"/>
    </location>
</feature>
<proteinExistence type="predicted"/>
<reference evidence="2 3" key="1">
    <citation type="submission" date="2013-11" db="EMBL/GenBank/DDBJ databases">
        <title>Draft genome of the bovine lungworm Dictyocaulus viviparus.</title>
        <authorList>
            <person name="Mitreva M."/>
        </authorList>
    </citation>
    <scope>NUCLEOTIDE SEQUENCE [LARGE SCALE GENOMIC DNA]</scope>
    <source>
        <strain evidence="2 3">HannoverDv2000</strain>
    </source>
</reference>
<keyword evidence="3" id="KW-1185">Reference proteome</keyword>